<evidence type="ECO:0000313" key="2">
    <source>
        <dbReference type="Proteomes" id="UP001243009"/>
    </source>
</evidence>
<dbReference type="EMBL" id="JAUTWS010000017">
    <property type="protein sequence ID" value="MDO9710392.1"/>
    <property type="molecule type" value="Genomic_DNA"/>
</dbReference>
<dbReference type="Proteomes" id="UP001243009">
    <property type="component" value="Unassembled WGS sequence"/>
</dbReference>
<protein>
    <submittedName>
        <fullName evidence="1">Uncharacterized protein</fullName>
    </submittedName>
</protein>
<comment type="caution">
    <text evidence="1">The sequence shown here is derived from an EMBL/GenBank/DDBJ whole genome shotgun (WGS) entry which is preliminary data.</text>
</comment>
<accession>A0ABT9E2J8</accession>
<keyword evidence="2" id="KW-1185">Reference proteome</keyword>
<organism evidence="1 2">
    <name type="scientific">Paracraurococcus lichenis</name>
    <dbReference type="NCBI Taxonomy" id="3064888"/>
    <lineage>
        <taxon>Bacteria</taxon>
        <taxon>Pseudomonadati</taxon>
        <taxon>Pseudomonadota</taxon>
        <taxon>Alphaproteobacteria</taxon>
        <taxon>Acetobacterales</taxon>
        <taxon>Roseomonadaceae</taxon>
        <taxon>Paracraurococcus</taxon>
    </lineage>
</organism>
<evidence type="ECO:0000313" key="1">
    <source>
        <dbReference type="EMBL" id="MDO9710392.1"/>
    </source>
</evidence>
<name>A0ABT9E2J8_9PROT</name>
<dbReference type="RefSeq" id="WP_305105254.1">
    <property type="nucleotide sequence ID" value="NZ_JAUTWS010000017.1"/>
</dbReference>
<gene>
    <name evidence="1" type="ORF">Q7A36_18705</name>
</gene>
<proteinExistence type="predicted"/>
<sequence>MTIPAEVSRRGCYFLGGRIETAMLREADMVADCDHQVAAP</sequence>
<reference evidence="1 2" key="1">
    <citation type="submission" date="2023-08" db="EMBL/GenBank/DDBJ databases">
        <title>The draft genome sequence of Paracraurococcus sp. LOR1-02.</title>
        <authorList>
            <person name="Kingkaew E."/>
            <person name="Tanasupawat S."/>
        </authorList>
    </citation>
    <scope>NUCLEOTIDE SEQUENCE [LARGE SCALE GENOMIC DNA]</scope>
    <source>
        <strain evidence="1 2">LOR1-02</strain>
    </source>
</reference>